<evidence type="ECO:0000313" key="9">
    <source>
        <dbReference type="EMBL" id="PWA34241.1"/>
    </source>
</evidence>
<evidence type="ECO:0000256" key="4">
    <source>
        <dbReference type="ARBA" id="ARBA00022989"/>
    </source>
</evidence>
<protein>
    <submittedName>
        <fullName evidence="9">Uncharacterized protein</fullName>
    </submittedName>
</protein>
<feature type="transmembrane region" description="Helical" evidence="8">
    <location>
        <begin position="42"/>
        <end position="61"/>
    </location>
</feature>
<keyword evidence="10" id="KW-1185">Reference proteome</keyword>
<keyword evidence="2 8" id="KW-0812">Transmembrane</keyword>
<accession>A0A2U1KBX4</accession>
<keyword evidence="4 8" id="KW-1133">Transmembrane helix</keyword>
<proteinExistence type="inferred from homology"/>
<dbReference type="AlphaFoldDB" id="A0A2U1KBX4"/>
<evidence type="ECO:0000256" key="6">
    <source>
        <dbReference type="ARBA" id="ARBA00029467"/>
    </source>
</evidence>
<dbReference type="Proteomes" id="UP000245207">
    <property type="component" value="Unassembled WGS sequence"/>
</dbReference>
<organism evidence="9 10">
    <name type="scientific">Artemisia annua</name>
    <name type="common">Sweet wormwood</name>
    <dbReference type="NCBI Taxonomy" id="35608"/>
    <lineage>
        <taxon>Eukaryota</taxon>
        <taxon>Viridiplantae</taxon>
        <taxon>Streptophyta</taxon>
        <taxon>Embryophyta</taxon>
        <taxon>Tracheophyta</taxon>
        <taxon>Spermatophyta</taxon>
        <taxon>Magnoliopsida</taxon>
        <taxon>eudicotyledons</taxon>
        <taxon>Gunneridae</taxon>
        <taxon>Pentapetalae</taxon>
        <taxon>asterids</taxon>
        <taxon>campanulids</taxon>
        <taxon>Asterales</taxon>
        <taxon>Asteraceae</taxon>
        <taxon>Asteroideae</taxon>
        <taxon>Anthemideae</taxon>
        <taxon>Artemisiinae</taxon>
        <taxon>Artemisia</taxon>
    </lineage>
</organism>
<dbReference type="OrthoDB" id="678343at2759"/>
<evidence type="ECO:0000256" key="1">
    <source>
        <dbReference type="ARBA" id="ARBA00004127"/>
    </source>
</evidence>
<dbReference type="EMBL" id="PKPP01023283">
    <property type="protein sequence ID" value="PWA34241.1"/>
    <property type="molecule type" value="Genomic_DNA"/>
</dbReference>
<comment type="subcellular location">
    <subcellularLocation>
        <location evidence="1">Endomembrane system</location>
        <topology evidence="1">Multi-pass membrane protein</topology>
    </subcellularLocation>
</comment>
<evidence type="ECO:0000313" key="10">
    <source>
        <dbReference type="Proteomes" id="UP000245207"/>
    </source>
</evidence>
<dbReference type="InterPro" id="IPR052222">
    <property type="entry name" value="DESIGUAL"/>
</dbReference>
<evidence type="ECO:0000256" key="3">
    <source>
        <dbReference type="ARBA" id="ARBA00022729"/>
    </source>
</evidence>
<name>A0A2U1KBX4_ARTAN</name>
<gene>
    <name evidence="9" type="ORF">CTI12_AA621020</name>
</gene>
<dbReference type="GO" id="GO:0012505">
    <property type="term" value="C:endomembrane system"/>
    <property type="evidence" value="ECO:0007669"/>
    <property type="project" value="UniProtKB-SubCell"/>
</dbReference>
<keyword evidence="5 8" id="KW-0472">Membrane</keyword>
<comment type="similarity">
    <text evidence="6">Belongs to the DESIGUAL family.</text>
</comment>
<dbReference type="Pfam" id="PF06749">
    <property type="entry name" value="DUF1218"/>
    <property type="match status" value="1"/>
</dbReference>
<sequence length="156" mass="16601">MERKTITVCIIVVVLGVAAAIAGFAAESTKVKVKHIATNNDVPMITSFVAIVLFLQGARLSSMRGAERGIDGEYHCYTVRPGIFSGAGIMGLVSVLLAIVYYINYASAKHGAAKTSEVDLELEAPSTMDGKKPPITDAMKPPITDAMKPPVPMQKH</sequence>
<dbReference type="InterPro" id="IPR009606">
    <property type="entry name" value="DEAL/Modifying_wall_lignin1/2"/>
</dbReference>
<feature type="region of interest" description="Disordered" evidence="7">
    <location>
        <begin position="125"/>
        <end position="156"/>
    </location>
</feature>
<dbReference type="STRING" id="35608.A0A2U1KBX4"/>
<dbReference type="PANTHER" id="PTHR31769">
    <property type="entry name" value="OS07G0462200 PROTEIN-RELATED"/>
    <property type="match status" value="1"/>
</dbReference>
<reference evidence="9 10" key="1">
    <citation type="journal article" date="2018" name="Mol. Plant">
        <title>The genome of Artemisia annua provides insight into the evolution of Asteraceae family and artemisinin biosynthesis.</title>
        <authorList>
            <person name="Shen Q."/>
            <person name="Zhang L."/>
            <person name="Liao Z."/>
            <person name="Wang S."/>
            <person name="Yan T."/>
            <person name="Shi P."/>
            <person name="Liu M."/>
            <person name="Fu X."/>
            <person name="Pan Q."/>
            <person name="Wang Y."/>
            <person name="Lv Z."/>
            <person name="Lu X."/>
            <person name="Zhang F."/>
            <person name="Jiang W."/>
            <person name="Ma Y."/>
            <person name="Chen M."/>
            <person name="Hao X."/>
            <person name="Li L."/>
            <person name="Tang Y."/>
            <person name="Lv G."/>
            <person name="Zhou Y."/>
            <person name="Sun X."/>
            <person name="Brodelius P.E."/>
            <person name="Rose J.K.C."/>
            <person name="Tang K."/>
        </authorList>
    </citation>
    <scope>NUCLEOTIDE SEQUENCE [LARGE SCALE GENOMIC DNA]</scope>
    <source>
        <strain evidence="10">cv. Huhao1</strain>
        <tissue evidence="9">Leaf</tissue>
    </source>
</reference>
<keyword evidence="3" id="KW-0732">Signal</keyword>
<evidence type="ECO:0000256" key="8">
    <source>
        <dbReference type="SAM" id="Phobius"/>
    </source>
</evidence>
<comment type="caution">
    <text evidence="9">The sequence shown here is derived from an EMBL/GenBank/DDBJ whole genome shotgun (WGS) entry which is preliminary data.</text>
</comment>
<evidence type="ECO:0000256" key="2">
    <source>
        <dbReference type="ARBA" id="ARBA00022692"/>
    </source>
</evidence>
<evidence type="ECO:0000256" key="7">
    <source>
        <dbReference type="SAM" id="MobiDB-lite"/>
    </source>
</evidence>
<evidence type="ECO:0000256" key="5">
    <source>
        <dbReference type="ARBA" id="ARBA00023136"/>
    </source>
</evidence>
<feature type="transmembrane region" description="Helical" evidence="8">
    <location>
        <begin position="82"/>
        <end position="103"/>
    </location>
</feature>